<dbReference type="EMBL" id="JABBJH010000009">
    <property type="protein sequence ID" value="NMK39273.1"/>
    <property type="molecule type" value="Genomic_DNA"/>
</dbReference>
<gene>
    <name evidence="1" type="ORF">HG933_07755</name>
</gene>
<organism evidence="1 2">
    <name type="scientific">Megasphaera elsdenii</name>
    <dbReference type="NCBI Taxonomy" id="907"/>
    <lineage>
        <taxon>Bacteria</taxon>
        <taxon>Bacillati</taxon>
        <taxon>Bacillota</taxon>
        <taxon>Negativicutes</taxon>
        <taxon>Veillonellales</taxon>
        <taxon>Veillonellaceae</taxon>
        <taxon>Megasphaera</taxon>
    </lineage>
</organism>
<evidence type="ECO:0000313" key="2">
    <source>
        <dbReference type="Proteomes" id="UP000536773"/>
    </source>
</evidence>
<protein>
    <submittedName>
        <fullName evidence="1">Uncharacterized protein</fullName>
    </submittedName>
</protein>
<proteinExistence type="predicted"/>
<dbReference type="Proteomes" id="UP000536773">
    <property type="component" value="Unassembled WGS sequence"/>
</dbReference>
<accession>A0A848ETM0</accession>
<dbReference type="AlphaFoldDB" id="A0A848ETM0"/>
<name>A0A848ETM0_MEGEL</name>
<sequence>MADLGLVKLPVGCRDVISGHFTRDEMTILTLQAMSHLNMDVHGNIAGVRDTRIPGVKDVLYLRKLFYKDLQNKGMIDDPTLLTDLSPSSEASDEKKDEERKYRISGEIRYNYVKHSGNDRWSWRDSELRSRLFLEGRINDNWHAFGMIESTKHFLGHDHGEKDDVFNDKRLYVRGMLGNAAITAGRYGYMLGEGNIFDSSVTGVTVNWGDSPEYEATVGKTKAKGGIASASVRKTEDKADYGAGIHHFDADDWGTKTETIWNAYYNYYFTKHFMLGGMYLGTSRGDEDGRHNGFVAKAVWGNIQSWEPGSNEFDVRYYYQPKGTYVIHTMTGLADYMDGFQGFNVAYHHTLLQNLVLTLEYYRLRELTTGDKGNTVWGDLTYYF</sequence>
<reference evidence="1 2" key="1">
    <citation type="submission" date="2020-04" db="EMBL/GenBank/DDBJ databases">
        <authorList>
            <person name="Hitch T.C.A."/>
            <person name="Wylensek D."/>
            <person name="Clavel T."/>
        </authorList>
    </citation>
    <scope>NUCLEOTIDE SEQUENCE [LARGE SCALE GENOMIC DNA]</scope>
    <source>
        <strain evidence="1 2">WCA-386-APC-2A</strain>
    </source>
</reference>
<comment type="caution">
    <text evidence="1">The sequence shown here is derived from an EMBL/GenBank/DDBJ whole genome shotgun (WGS) entry which is preliminary data.</text>
</comment>
<evidence type="ECO:0000313" key="1">
    <source>
        <dbReference type="EMBL" id="NMK39273.1"/>
    </source>
</evidence>